<feature type="domain" description="Type IX secretion system protein PorV" evidence="2">
    <location>
        <begin position="22"/>
        <end position="166"/>
    </location>
</feature>
<dbReference type="EMBL" id="DSGB01000004">
    <property type="protein sequence ID" value="HER95807.1"/>
    <property type="molecule type" value="Genomic_DNA"/>
</dbReference>
<feature type="signal peptide" evidence="1">
    <location>
        <begin position="1"/>
        <end position="22"/>
    </location>
</feature>
<comment type="caution">
    <text evidence="3">The sequence shown here is derived from an EMBL/GenBank/DDBJ whole genome shotgun (WGS) entry which is preliminary data.</text>
</comment>
<sequence>MKRGYWIGLAGGLMLSSLSALAQTKVATTIGQVLLIEPSARAAAMGNAGVTVTVDAFGLYFNPGLPATLERSAVAITYSRWLADLNYTYTTALVQLGSSALSLALTTLNSGEMEVRTVEQPLGTGERFTVEQLVLGLGFSRRLTDRFSAGVQVKWLHETIWHSSLSALALDVGVFYELPFRAYLGASLSNFGTRGRYDGRDLRVRYDQDPNRHGDNSNLPAALHTESYQLPILFRVGMGLPLELGSGQQLLLVADAFEPSFNTESISLGAEWQLMNVLALRAGYQNLFEQDSELGLTLGMGLSYEVAKLRFQFDYAWASHAHLSAIHRLSASIAF</sequence>
<evidence type="ECO:0000313" key="3">
    <source>
        <dbReference type="EMBL" id="HER95807.1"/>
    </source>
</evidence>
<reference evidence="3" key="1">
    <citation type="journal article" date="2020" name="mSystems">
        <title>Genome- and Community-Level Interaction Insights into Carbon Utilization and Element Cycling Functions of Hydrothermarchaeota in Hydrothermal Sediment.</title>
        <authorList>
            <person name="Zhou Z."/>
            <person name="Liu Y."/>
            <person name="Xu W."/>
            <person name="Pan J."/>
            <person name="Luo Z.H."/>
            <person name="Li M."/>
        </authorList>
    </citation>
    <scope>NUCLEOTIDE SEQUENCE [LARGE SCALE GENOMIC DNA]</scope>
    <source>
        <strain evidence="3">SpSt-143</strain>
    </source>
</reference>
<feature type="chain" id="PRO_5031293122" evidence="1">
    <location>
        <begin position="23"/>
        <end position="335"/>
    </location>
</feature>
<dbReference type="NCBIfam" id="NF033709">
    <property type="entry name" value="PorV_fam"/>
    <property type="match status" value="1"/>
</dbReference>
<evidence type="ECO:0000256" key="1">
    <source>
        <dbReference type="SAM" id="SignalP"/>
    </source>
</evidence>
<name>A0A7V2B007_RHOMR</name>
<keyword evidence="1" id="KW-0732">Signal</keyword>
<proteinExistence type="predicted"/>
<gene>
    <name evidence="3" type="ORF">ENO59_04740</name>
</gene>
<accession>A0A7V2B007</accession>
<dbReference type="SUPFAM" id="SSF56935">
    <property type="entry name" value="Porins"/>
    <property type="match status" value="1"/>
</dbReference>
<organism evidence="3">
    <name type="scientific">Rhodothermus marinus</name>
    <name type="common">Rhodothermus obamensis</name>
    <dbReference type="NCBI Taxonomy" id="29549"/>
    <lineage>
        <taxon>Bacteria</taxon>
        <taxon>Pseudomonadati</taxon>
        <taxon>Rhodothermota</taxon>
        <taxon>Rhodothermia</taxon>
        <taxon>Rhodothermales</taxon>
        <taxon>Rhodothermaceae</taxon>
        <taxon>Rhodothermus</taxon>
    </lineage>
</organism>
<dbReference type="InterPro" id="IPR045741">
    <property type="entry name" value="PorV"/>
</dbReference>
<dbReference type="Gene3D" id="2.40.160.60">
    <property type="entry name" value="Outer membrane protein transport protein (OMPP1/FadL/TodX)"/>
    <property type="match status" value="1"/>
</dbReference>
<dbReference type="Pfam" id="PF19572">
    <property type="entry name" value="PorV"/>
    <property type="match status" value="1"/>
</dbReference>
<dbReference type="AlphaFoldDB" id="A0A7V2B007"/>
<protein>
    <submittedName>
        <fullName evidence="3">PorV/PorQ family protein</fullName>
    </submittedName>
</protein>
<evidence type="ECO:0000259" key="2">
    <source>
        <dbReference type="Pfam" id="PF19572"/>
    </source>
</evidence>